<dbReference type="AlphaFoldDB" id="A0A166MP23"/>
<protein>
    <submittedName>
        <fullName evidence="1">Uncharacterized protein</fullName>
    </submittedName>
</protein>
<proteinExistence type="predicted"/>
<keyword evidence="2" id="KW-1185">Reference proteome</keyword>
<dbReference type="Proteomes" id="UP000077266">
    <property type="component" value="Unassembled WGS sequence"/>
</dbReference>
<dbReference type="InParanoid" id="A0A166MP23"/>
<dbReference type="EMBL" id="KV427018">
    <property type="protein sequence ID" value="KZV78244.1"/>
    <property type="molecule type" value="Genomic_DNA"/>
</dbReference>
<gene>
    <name evidence="1" type="ORF">EXIGLDRAFT_53558</name>
</gene>
<organism evidence="1 2">
    <name type="scientific">Exidia glandulosa HHB12029</name>
    <dbReference type="NCBI Taxonomy" id="1314781"/>
    <lineage>
        <taxon>Eukaryota</taxon>
        <taxon>Fungi</taxon>
        <taxon>Dikarya</taxon>
        <taxon>Basidiomycota</taxon>
        <taxon>Agaricomycotina</taxon>
        <taxon>Agaricomycetes</taxon>
        <taxon>Auriculariales</taxon>
        <taxon>Exidiaceae</taxon>
        <taxon>Exidia</taxon>
    </lineage>
</organism>
<sequence length="186" mass="20629">MLLYFSVFALEVTKYFLSTVWRAAVCARLGFCAYTSRGHTSTARATQLSPRVHSQVRPLSTTSVRTLGGNYFEADCGHCRCRYRCCACSSASINTHVPPSPLSVRYAVSVRAVPALFASQAGRTLIVFDDIWGRCVVQSRLTTAVVVTRQHRHSMDDVSGCKSFDKTLYLCVVPLGMLCQPRSEYL</sequence>
<accession>A0A166MP23</accession>
<evidence type="ECO:0000313" key="1">
    <source>
        <dbReference type="EMBL" id="KZV78244.1"/>
    </source>
</evidence>
<evidence type="ECO:0000313" key="2">
    <source>
        <dbReference type="Proteomes" id="UP000077266"/>
    </source>
</evidence>
<name>A0A166MP23_EXIGL</name>
<reference evidence="1 2" key="1">
    <citation type="journal article" date="2016" name="Mol. Biol. Evol.">
        <title>Comparative Genomics of Early-Diverging Mushroom-Forming Fungi Provides Insights into the Origins of Lignocellulose Decay Capabilities.</title>
        <authorList>
            <person name="Nagy L.G."/>
            <person name="Riley R."/>
            <person name="Tritt A."/>
            <person name="Adam C."/>
            <person name="Daum C."/>
            <person name="Floudas D."/>
            <person name="Sun H."/>
            <person name="Yadav J.S."/>
            <person name="Pangilinan J."/>
            <person name="Larsson K.H."/>
            <person name="Matsuura K."/>
            <person name="Barry K."/>
            <person name="Labutti K."/>
            <person name="Kuo R."/>
            <person name="Ohm R.A."/>
            <person name="Bhattacharya S.S."/>
            <person name="Shirouzu T."/>
            <person name="Yoshinaga Y."/>
            <person name="Martin F.M."/>
            <person name="Grigoriev I.V."/>
            <person name="Hibbett D.S."/>
        </authorList>
    </citation>
    <scope>NUCLEOTIDE SEQUENCE [LARGE SCALE GENOMIC DNA]</scope>
    <source>
        <strain evidence="1 2">HHB12029</strain>
    </source>
</reference>